<sequence length="409" mass="45630">MKKYIQILVLLLLVNHTVFAQATISEGQKAPQNKLKDEDFIDEFGQLNNIAYRIKKEKKATVAFLGGSITNMKGWRDKVYTYLKELYPETDFTFINAGIPSLGSVPHVFRLKNDVLDKGRIDLLFIESAVNDHVNGTSEEQQRKALEGIVRHAYQANSTMNMIMMAFADEDKLADYKANKIPIEVKVHQDIAKQYQIPFINLAEAVSKRIDAGEFTWSGDFKNLHPSPFGQEIYFSEIKTLIRKSIKDNSATQLTAFKLPTALQKFAYTKGDYVGVEKAIVKNGFVLDPSWKPQDKVNTRPGFVNVPVLSGTTAGAELSFSFKGNAVGIAALAGPDAGIISYTIDGKNPKTIDLFTQWSKGLHLPWYLVLGDELSTGEHILTIKISANHNDKSLGNACRIVHFLVNKDQ</sequence>
<reference evidence="3" key="1">
    <citation type="submission" date="2019-11" db="EMBL/GenBank/DDBJ databases">
        <title>Description of Pedobacter sp. LMG 31464T.</title>
        <authorList>
            <person name="Carlier A."/>
            <person name="Qi S."/>
            <person name="Vandamme P."/>
        </authorList>
    </citation>
    <scope>NUCLEOTIDE SEQUENCE</scope>
    <source>
        <strain evidence="3">LMG 31464</strain>
    </source>
</reference>
<keyword evidence="1" id="KW-0732">Signal</keyword>
<dbReference type="PANTHER" id="PTHR34407">
    <property type="entry name" value="EXPRESSED PROTEIN"/>
    <property type="match status" value="1"/>
</dbReference>
<dbReference type="GO" id="GO:0016788">
    <property type="term" value="F:hydrolase activity, acting on ester bonds"/>
    <property type="evidence" value="ECO:0007669"/>
    <property type="project" value="UniProtKB-ARBA"/>
</dbReference>
<dbReference type="InterPro" id="IPR036514">
    <property type="entry name" value="SGNH_hydro_sf"/>
</dbReference>
<dbReference type="Gene3D" id="2.60.120.260">
    <property type="entry name" value="Galactose-binding domain-like"/>
    <property type="match status" value="1"/>
</dbReference>
<name>A0A923DZ69_9SPHI</name>
<dbReference type="CDD" id="cd00229">
    <property type="entry name" value="SGNH_hydrolase"/>
    <property type="match status" value="1"/>
</dbReference>
<feature type="chain" id="PRO_5037870365" description="SGNH hydrolase-type esterase domain-containing protein" evidence="1">
    <location>
        <begin position="21"/>
        <end position="409"/>
    </location>
</feature>
<dbReference type="InterPro" id="IPR013830">
    <property type="entry name" value="SGNH_hydro"/>
</dbReference>
<dbReference type="EMBL" id="WNXD01000001">
    <property type="protein sequence ID" value="MBB2145143.1"/>
    <property type="molecule type" value="Genomic_DNA"/>
</dbReference>
<dbReference type="RefSeq" id="WP_182921803.1">
    <property type="nucleotide sequence ID" value="NZ_WNXD01000001.1"/>
</dbReference>
<feature type="signal peptide" evidence="1">
    <location>
        <begin position="1"/>
        <end position="20"/>
    </location>
</feature>
<dbReference type="SUPFAM" id="SSF52266">
    <property type="entry name" value="SGNH hydrolase"/>
    <property type="match status" value="1"/>
</dbReference>
<dbReference type="Pfam" id="PF13472">
    <property type="entry name" value="Lipase_GDSL_2"/>
    <property type="match status" value="1"/>
</dbReference>
<dbReference type="Gene3D" id="3.40.50.1110">
    <property type="entry name" value="SGNH hydrolase"/>
    <property type="match status" value="1"/>
</dbReference>
<protein>
    <recommendedName>
        <fullName evidence="2">SGNH hydrolase-type esterase domain-containing protein</fullName>
    </recommendedName>
</protein>
<dbReference type="PANTHER" id="PTHR34407:SF1">
    <property type="entry name" value="SGNH HYDROLASE-TYPE ESTERASE DOMAIN-CONTAINING PROTEIN"/>
    <property type="match status" value="1"/>
</dbReference>
<evidence type="ECO:0000256" key="1">
    <source>
        <dbReference type="SAM" id="SignalP"/>
    </source>
</evidence>
<comment type="caution">
    <text evidence="3">The sequence shown here is derived from an EMBL/GenBank/DDBJ whole genome shotgun (WGS) entry which is preliminary data.</text>
</comment>
<keyword evidence="4" id="KW-1185">Reference proteome</keyword>
<evidence type="ECO:0000313" key="4">
    <source>
        <dbReference type="Proteomes" id="UP000601055"/>
    </source>
</evidence>
<dbReference type="AlphaFoldDB" id="A0A923DZ69"/>
<proteinExistence type="predicted"/>
<feature type="domain" description="SGNH hydrolase-type esterase" evidence="2">
    <location>
        <begin position="64"/>
        <end position="233"/>
    </location>
</feature>
<evidence type="ECO:0000313" key="3">
    <source>
        <dbReference type="EMBL" id="MBB2145143.1"/>
    </source>
</evidence>
<dbReference type="Proteomes" id="UP000601055">
    <property type="component" value="Unassembled WGS sequence"/>
</dbReference>
<evidence type="ECO:0000259" key="2">
    <source>
        <dbReference type="Pfam" id="PF13472"/>
    </source>
</evidence>
<organism evidence="3 4">
    <name type="scientific">Pedobacter planticolens</name>
    <dbReference type="NCBI Taxonomy" id="2679964"/>
    <lineage>
        <taxon>Bacteria</taxon>
        <taxon>Pseudomonadati</taxon>
        <taxon>Bacteroidota</taxon>
        <taxon>Sphingobacteriia</taxon>
        <taxon>Sphingobacteriales</taxon>
        <taxon>Sphingobacteriaceae</taxon>
        <taxon>Pedobacter</taxon>
    </lineage>
</organism>
<accession>A0A923DZ69</accession>
<gene>
    <name evidence="3" type="ORF">GM921_06595</name>
</gene>